<reference evidence="2 3" key="1">
    <citation type="journal article" date="2023" name="Arcadia Sci">
        <title>De novo assembly of a long-read Amblyomma americanum tick genome.</title>
        <authorList>
            <person name="Chou S."/>
            <person name="Poskanzer K.E."/>
            <person name="Rollins M."/>
            <person name="Thuy-Boun P.S."/>
        </authorList>
    </citation>
    <scope>NUCLEOTIDE SEQUENCE [LARGE SCALE GENOMIC DNA]</scope>
    <source>
        <strain evidence="2">F_SG_1</strain>
        <tissue evidence="2">Salivary glands</tissue>
    </source>
</reference>
<dbReference type="InterPro" id="IPR000959">
    <property type="entry name" value="POLO_box_dom"/>
</dbReference>
<accession>A0AAQ4ENF8</accession>
<dbReference type="AlphaFoldDB" id="A0AAQ4ENF8"/>
<protein>
    <recommendedName>
        <fullName evidence="1">POLO box domain-containing protein</fullName>
    </recommendedName>
</protein>
<keyword evidence="3" id="KW-1185">Reference proteome</keyword>
<dbReference type="InterPro" id="IPR033695">
    <property type="entry name" value="POLO_box_2"/>
</dbReference>
<feature type="domain" description="POLO box" evidence="1">
    <location>
        <begin position="23"/>
        <end position="66"/>
    </location>
</feature>
<evidence type="ECO:0000313" key="2">
    <source>
        <dbReference type="EMBL" id="KAK8776275.1"/>
    </source>
</evidence>
<sequence>MKENLLATGEAVCPRECDNLVRLRCLGTWYRTRSAISFYLTNGTVLVNSFDDHTKIILCPLMAAVS</sequence>
<dbReference type="InterPro" id="IPR036947">
    <property type="entry name" value="POLO_box_dom_sf"/>
</dbReference>
<dbReference type="PROSITE" id="PS50078">
    <property type="entry name" value="POLO_BOX"/>
    <property type="match status" value="1"/>
</dbReference>
<name>A0AAQ4ENF8_AMBAM</name>
<dbReference type="CDD" id="cd13117">
    <property type="entry name" value="POLO_box_2"/>
    <property type="match status" value="1"/>
</dbReference>
<dbReference type="Pfam" id="PF00659">
    <property type="entry name" value="POLO_box"/>
    <property type="match status" value="1"/>
</dbReference>
<evidence type="ECO:0000259" key="1">
    <source>
        <dbReference type="PROSITE" id="PS50078"/>
    </source>
</evidence>
<dbReference type="Proteomes" id="UP001321473">
    <property type="component" value="Unassembled WGS sequence"/>
</dbReference>
<organism evidence="2 3">
    <name type="scientific">Amblyomma americanum</name>
    <name type="common">Lone star tick</name>
    <dbReference type="NCBI Taxonomy" id="6943"/>
    <lineage>
        <taxon>Eukaryota</taxon>
        <taxon>Metazoa</taxon>
        <taxon>Ecdysozoa</taxon>
        <taxon>Arthropoda</taxon>
        <taxon>Chelicerata</taxon>
        <taxon>Arachnida</taxon>
        <taxon>Acari</taxon>
        <taxon>Parasitiformes</taxon>
        <taxon>Ixodida</taxon>
        <taxon>Ixodoidea</taxon>
        <taxon>Ixodidae</taxon>
        <taxon>Amblyomminae</taxon>
        <taxon>Amblyomma</taxon>
    </lineage>
</organism>
<dbReference type="Gene3D" id="3.30.1120.30">
    <property type="entry name" value="POLO box domain"/>
    <property type="match status" value="1"/>
</dbReference>
<evidence type="ECO:0000313" key="3">
    <source>
        <dbReference type="Proteomes" id="UP001321473"/>
    </source>
</evidence>
<gene>
    <name evidence="2" type="ORF">V5799_030379</name>
</gene>
<dbReference type="EMBL" id="JARKHS020013159">
    <property type="protein sequence ID" value="KAK8776275.1"/>
    <property type="molecule type" value="Genomic_DNA"/>
</dbReference>
<dbReference type="SUPFAM" id="SSF82615">
    <property type="entry name" value="Polo-box domain"/>
    <property type="match status" value="1"/>
</dbReference>
<proteinExistence type="predicted"/>
<comment type="caution">
    <text evidence="2">The sequence shown here is derived from an EMBL/GenBank/DDBJ whole genome shotgun (WGS) entry which is preliminary data.</text>
</comment>